<dbReference type="InterPro" id="IPR050952">
    <property type="entry name" value="TRIM-NHL_E3_ligases"/>
</dbReference>
<dbReference type="eggNOG" id="COG3391">
    <property type="taxonomic scope" value="Bacteria"/>
</dbReference>
<accession>M1PKY9</accession>
<gene>
    <name evidence="3" type="ordered locus">UWK_00565</name>
</gene>
<dbReference type="PANTHER" id="PTHR24104">
    <property type="entry name" value="E3 UBIQUITIN-PROTEIN LIGASE NHLRC1-RELATED"/>
    <property type="match status" value="1"/>
</dbReference>
<protein>
    <submittedName>
        <fullName evidence="3">NHL repeat protein</fullName>
    </submittedName>
</protein>
<dbReference type="EMBL" id="CP003985">
    <property type="protein sequence ID" value="AGF77146.1"/>
    <property type="molecule type" value="Genomic_DNA"/>
</dbReference>
<proteinExistence type="predicted"/>
<dbReference type="AlphaFoldDB" id="M1PKY9"/>
<keyword evidence="1" id="KW-0677">Repeat</keyword>
<dbReference type="Gene3D" id="2.120.10.30">
    <property type="entry name" value="TolB, C-terminal domain"/>
    <property type="match status" value="3"/>
</dbReference>
<feature type="repeat" description="NHL" evidence="2">
    <location>
        <begin position="256"/>
        <end position="299"/>
    </location>
</feature>
<reference evidence="4" key="1">
    <citation type="journal article" date="2013" name="Stand. Genomic Sci.">
        <title>Complete genome sequence of Desulfocapsa sulfexigens, a marine deltaproteobacterium specialized in disproportionating inorganic sulfur compounds.</title>
        <authorList>
            <person name="Finster K.W."/>
            <person name="Kjeldsen K.U."/>
            <person name="Kube M."/>
            <person name="Reinhardt R."/>
            <person name="Mussmann M."/>
            <person name="Amann R."/>
            <person name="Schreiber L."/>
        </authorList>
    </citation>
    <scope>NUCLEOTIDE SEQUENCE [LARGE SCALE GENOMIC DNA]</scope>
    <source>
        <strain evidence="4">DSM 10523 / SB164P1</strain>
    </source>
</reference>
<evidence type="ECO:0000256" key="1">
    <source>
        <dbReference type="ARBA" id="ARBA00022737"/>
    </source>
</evidence>
<dbReference type="STRING" id="1167006.UWK_00565"/>
<feature type="repeat" description="NHL" evidence="2">
    <location>
        <begin position="306"/>
        <end position="346"/>
    </location>
</feature>
<dbReference type="InterPro" id="IPR011042">
    <property type="entry name" value="6-blade_b-propeller_TolB-like"/>
</dbReference>
<dbReference type="Pfam" id="PF01436">
    <property type="entry name" value="NHL"/>
    <property type="match status" value="1"/>
</dbReference>
<dbReference type="Proteomes" id="UP000011721">
    <property type="component" value="Chromosome"/>
</dbReference>
<sequence>MIQKKSHFSGIAILLLLFSILSLHGCTSKPLDPPPPPVDLVWPGGEEISRIRFLGSISKPEDFQITESFLVRFWGYIVGHQDRSLVAPYAITGDRKGRLFVVDTFLQKVQCFDAAAKKFHAFPAEDKPMTSPIAIAVNNSTSLIYVADSKDGIIKVFKGVDDTNPQSIGKNILQRPTGLAVHLERNELFVVDTKLSQIFRFDLQTHGLLGTFGAKGKQTGQFNHPTNISIARDGTLLITDALNFRIQRYSASGQFLHTFGSAGDSPGHFSRPRGVATDSDNNIYVVDALFDNIQIFDNQGRLLMDFGKSGKEYGEFWLPAGIYIDPNDRIYVADSYNKRIQIFQYLKQDGSLQ</sequence>
<dbReference type="HOGENOM" id="CLU_008645_8_0_7"/>
<evidence type="ECO:0000313" key="3">
    <source>
        <dbReference type="EMBL" id="AGF77146.1"/>
    </source>
</evidence>
<name>M1PKY9_DESSD</name>
<evidence type="ECO:0000313" key="4">
    <source>
        <dbReference type="Proteomes" id="UP000011721"/>
    </source>
</evidence>
<feature type="repeat" description="NHL" evidence="2">
    <location>
        <begin position="209"/>
        <end position="252"/>
    </location>
</feature>
<dbReference type="GO" id="GO:0008270">
    <property type="term" value="F:zinc ion binding"/>
    <property type="evidence" value="ECO:0007669"/>
    <property type="project" value="UniProtKB-KW"/>
</dbReference>
<organism evidence="3 4">
    <name type="scientific">Desulfocapsa sulfexigens (strain DSM 10523 / SB164P1)</name>
    <dbReference type="NCBI Taxonomy" id="1167006"/>
    <lineage>
        <taxon>Bacteria</taxon>
        <taxon>Pseudomonadati</taxon>
        <taxon>Thermodesulfobacteriota</taxon>
        <taxon>Desulfobulbia</taxon>
        <taxon>Desulfobulbales</taxon>
        <taxon>Desulfocapsaceae</taxon>
        <taxon>Desulfocapsa</taxon>
    </lineage>
</organism>
<dbReference type="KEGG" id="dsf:UWK_00565"/>
<dbReference type="PROSITE" id="PS51125">
    <property type="entry name" value="NHL"/>
    <property type="match status" value="3"/>
</dbReference>
<dbReference type="PANTHER" id="PTHR24104:SF25">
    <property type="entry name" value="PROTEIN LIN-41"/>
    <property type="match status" value="1"/>
</dbReference>
<dbReference type="RefSeq" id="WP_015402844.1">
    <property type="nucleotide sequence ID" value="NC_020304.1"/>
</dbReference>
<dbReference type="SUPFAM" id="SSF101898">
    <property type="entry name" value="NHL repeat"/>
    <property type="match status" value="1"/>
</dbReference>
<evidence type="ECO:0000256" key="2">
    <source>
        <dbReference type="PROSITE-ProRule" id="PRU00504"/>
    </source>
</evidence>
<dbReference type="InterPro" id="IPR001258">
    <property type="entry name" value="NHL_repeat"/>
</dbReference>
<keyword evidence="4" id="KW-1185">Reference proteome</keyword>